<accession>A0A5B8A4D4</accession>
<dbReference type="AlphaFoldDB" id="A0A5B8A4D4"/>
<name>A0A5B8A4D4_9BACT</name>
<sequence length="238" mass="26638">MEGNRFSFGCLKLAFLRRTVIDLTLCSLAYKAGLRVRLRILHSMTTLLGRLWRPALYVLVPATLYATGLHTEVIGRAQQVVLATGLLNRAVPKKAVPIAKADYSLMLRTLDGRTVSLSQLRGKVILLNLWASWCPPCVAEMPSLQRLHDKVKPDNIALVVLSVDQNPEKARRFAARRGFTMPVYTLASELPQVFDTQVLPTTFIIAPNGDIIDRHEGMGDYDNAAMIRFLRQLQKDAQ</sequence>
<dbReference type="InterPro" id="IPR013766">
    <property type="entry name" value="Thioredoxin_domain"/>
</dbReference>
<evidence type="ECO:0000313" key="5">
    <source>
        <dbReference type="EMBL" id="QDA61453.1"/>
    </source>
</evidence>
<dbReference type="GO" id="GO:0017004">
    <property type="term" value="P:cytochrome complex assembly"/>
    <property type="evidence" value="ECO:0007669"/>
    <property type="project" value="UniProtKB-KW"/>
</dbReference>
<dbReference type="InterPro" id="IPR017937">
    <property type="entry name" value="Thioredoxin_CS"/>
</dbReference>
<evidence type="ECO:0000313" key="6">
    <source>
        <dbReference type="Proteomes" id="UP000305398"/>
    </source>
</evidence>
<dbReference type="InterPro" id="IPR036249">
    <property type="entry name" value="Thioredoxin-like_sf"/>
</dbReference>
<gene>
    <name evidence="5" type="ORF">FHG12_15700</name>
</gene>
<dbReference type="PANTHER" id="PTHR42852">
    <property type="entry name" value="THIOL:DISULFIDE INTERCHANGE PROTEIN DSBE"/>
    <property type="match status" value="1"/>
</dbReference>
<dbReference type="EMBL" id="CP040896">
    <property type="protein sequence ID" value="QDA61453.1"/>
    <property type="molecule type" value="Genomic_DNA"/>
</dbReference>
<dbReference type="InterPro" id="IPR013740">
    <property type="entry name" value="Redoxin"/>
</dbReference>
<dbReference type="SUPFAM" id="SSF52833">
    <property type="entry name" value="Thioredoxin-like"/>
    <property type="match status" value="1"/>
</dbReference>
<dbReference type="Pfam" id="PF08534">
    <property type="entry name" value="Redoxin"/>
    <property type="match status" value="1"/>
</dbReference>
<comment type="subcellular location">
    <subcellularLocation>
        <location evidence="1">Cell envelope</location>
    </subcellularLocation>
</comment>
<dbReference type="OrthoDB" id="6399635at2"/>
<evidence type="ECO:0000259" key="4">
    <source>
        <dbReference type="PROSITE" id="PS51352"/>
    </source>
</evidence>
<dbReference type="KEGG" id="hyj:FHG12_15700"/>
<dbReference type="GO" id="GO:0016491">
    <property type="term" value="F:oxidoreductase activity"/>
    <property type="evidence" value="ECO:0007669"/>
    <property type="project" value="InterPro"/>
</dbReference>
<proteinExistence type="predicted"/>
<dbReference type="GO" id="GO:0030313">
    <property type="term" value="C:cell envelope"/>
    <property type="evidence" value="ECO:0007669"/>
    <property type="project" value="UniProtKB-SubCell"/>
</dbReference>
<evidence type="ECO:0000256" key="3">
    <source>
        <dbReference type="ARBA" id="ARBA00023284"/>
    </source>
</evidence>
<dbReference type="PROSITE" id="PS00194">
    <property type="entry name" value="THIOREDOXIN_1"/>
    <property type="match status" value="1"/>
</dbReference>
<keyword evidence="6" id="KW-1185">Reference proteome</keyword>
<keyword evidence="3" id="KW-0676">Redox-active center</keyword>
<dbReference type="Proteomes" id="UP000305398">
    <property type="component" value="Chromosome"/>
</dbReference>
<reference evidence="5 6" key="1">
    <citation type="submission" date="2019-06" db="EMBL/GenBank/DDBJ databases">
        <authorList>
            <person name="Srinivasan S."/>
        </authorList>
    </citation>
    <scope>NUCLEOTIDE SEQUENCE [LARGE SCALE GENOMIC DNA]</scope>
    <source>
        <strain evidence="5 6">17J68-5</strain>
    </source>
</reference>
<feature type="domain" description="Thioredoxin" evidence="4">
    <location>
        <begin position="96"/>
        <end position="235"/>
    </location>
</feature>
<dbReference type="Gene3D" id="3.40.30.10">
    <property type="entry name" value="Glutaredoxin"/>
    <property type="match status" value="1"/>
</dbReference>
<dbReference type="PANTHER" id="PTHR42852:SF13">
    <property type="entry name" value="PROTEIN DIPZ"/>
    <property type="match status" value="1"/>
</dbReference>
<dbReference type="CDD" id="cd02966">
    <property type="entry name" value="TlpA_like_family"/>
    <property type="match status" value="1"/>
</dbReference>
<dbReference type="PROSITE" id="PS51352">
    <property type="entry name" value="THIOREDOXIN_2"/>
    <property type="match status" value="1"/>
</dbReference>
<dbReference type="InterPro" id="IPR050553">
    <property type="entry name" value="Thioredoxin_ResA/DsbE_sf"/>
</dbReference>
<evidence type="ECO:0000256" key="2">
    <source>
        <dbReference type="ARBA" id="ARBA00022748"/>
    </source>
</evidence>
<protein>
    <submittedName>
        <fullName evidence="5">TlpA family protein disulfide reductase</fullName>
    </submittedName>
</protein>
<keyword evidence="2" id="KW-0201">Cytochrome c-type biogenesis</keyword>
<evidence type="ECO:0000256" key="1">
    <source>
        <dbReference type="ARBA" id="ARBA00004196"/>
    </source>
</evidence>
<organism evidence="5 6">
    <name type="scientific">Hymenobacter jejuensis</name>
    <dbReference type="NCBI Taxonomy" id="2502781"/>
    <lineage>
        <taxon>Bacteria</taxon>
        <taxon>Pseudomonadati</taxon>
        <taxon>Bacteroidota</taxon>
        <taxon>Cytophagia</taxon>
        <taxon>Cytophagales</taxon>
        <taxon>Hymenobacteraceae</taxon>
        <taxon>Hymenobacter</taxon>
    </lineage>
</organism>